<accession>A0A8T0XEJ5</accession>
<comment type="subunit">
    <text evidence="3">Homodimer.</text>
</comment>
<keyword evidence="6" id="KW-0804">Transcription</keyword>
<dbReference type="InterPro" id="IPR045239">
    <property type="entry name" value="bHLH95_bHLH"/>
</dbReference>
<dbReference type="GO" id="GO:0046983">
    <property type="term" value="F:protein dimerization activity"/>
    <property type="evidence" value="ECO:0007669"/>
    <property type="project" value="InterPro"/>
</dbReference>
<dbReference type="PROSITE" id="PS50888">
    <property type="entry name" value="BHLH"/>
    <property type="match status" value="1"/>
</dbReference>
<organism evidence="10 11">
    <name type="scientific">Panicum virgatum</name>
    <name type="common">Blackwell switchgrass</name>
    <dbReference type="NCBI Taxonomy" id="38727"/>
    <lineage>
        <taxon>Eukaryota</taxon>
        <taxon>Viridiplantae</taxon>
        <taxon>Streptophyta</taxon>
        <taxon>Embryophyta</taxon>
        <taxon>Tracheophyta</taxon>
        <taxon>Spermatophyta</taxon>
        <taxon>Magnoliopsida</taxon>
        <taxon>Liliopsida</taxon>
        <taxon>Poales</taxon>
        <taxon>Poaceae</taxon>
        <taxon>PACMAD clade</taxon>
        <taxon>Panicoideae</taxon>
        <taxon>Panicodae</taxon>
        <taxon>Paniceae</taxon>
        <taxon>Panicinae</taxon>
        <taxon>Panicum</taxon>
        <taxon>Panicum sect. Hiantes</taxon>
    </lineage>
</organism>
<dbReference type="FunFam" id="4.10.280.10:FF:000032">
    <property type="entry name" value="Transcription factor bHLH123 family"/>
    <property type="match status" value="1"/>
</dbReference>
<evidence type="ECO:0000256" key="5">
    <source>
        <dbReference type="ARBA" id="ARBA00023125"/>
    </source>
</evidence>
<feature type="region of interest" description="Disordered" evidence="8">
    <location>
        <begin position="227"/>
        <end position="248"/>
    </location>
</feature>
<keyword evidence="11" id="KW-1185">Reference proteome</keyword>
<feature type="region of interest" description="Disordered" evidence="8">
    <location>
        <begin position="83"/>
        <end position="114"/>
    </location>
</feature>
<comment type="similarity">
    <text evidence="2">Belongs to the bHLH protein family.</text>
</comment>
<keyword evidence="4" id="KW-0805">Transcription regulation</keyword>
<dbReference type="GO" id="GO:0000981">
    <property type="term" value="F:DNA-binding transcription factor activity, RNA polymerase II-specific"/>
    <property type="evidence" value="ECO:0007669"/>
    <property type="project" value="TreeGrafter"/>
</dbReference>
<dbReference type="GO" id="GO:0005634">
    <property type="term" value="C:nucleus"/>
    <property type="evidence" value="ECO:0007669"/>
    <property type="project" value="UniProtKB-SubCell"/>
</dbReference>
<protein>
    <recommendedName>
        <fullName evidence="9">BHLH domain-containing protein</fullName>
    </recommendedName>
</protein>
<dbReference type="PANTHER" id="PTHR16223">
    <property type="entry name" value="TRANSCRIPTION FACTOR BHLH83-RELATED"/>
    <property type="match status" value="1"/>
</dbReference>
<feature type="region of interest" description="Disordered" evidence="8">
    <location>
        <begin position="177"/>
        <end position="203"/>
    </location>
</feature>
<feature type="compositionally biased region" description="Low complexity" evidence="8">
    <location>
        <begin position="89"/>
        <end position="105"/>
    </location>
</feature>
<dbReference type="Gene3D" id="4.10.280.10">
    <property type="entry name" value="Helix-loop-helix DNA-binding domain"/>
    <property type="match status" value="1"/>
</dbReference>
<dbReference type="GO" id="GO:0000978">
    <property type="term" value="F:RNA polymerase II cis-regulatory region sequence-specific DNA binding"/>
    <property type="evidence" value="ECO:0007669"/>
    <property type="project" value="TreeGrafter"/>
</dbReference>
<feature type="compositionally biased region" description="Low complexity" evidence="8">
    <location>
        <begin position="190"/>
        <end position="203"/>
    </location>
</feature>
<evidence type="ECO:0000313" key="10">
    <source>
        <dbReference type="EMBL" id="KAG2657775.1"/>
    </source>
</evidence>
<dbReference type="InterPro" id="IPR045843">
    <property type="entry name" value="IND-like"/>
</dbReference>
<evidence type="ECO:0000256" key="4">
    <source>
        <dbReference type="ARBA" id="ARBA00023015"/>
    </source>
</evidence>
<proteinExistence type="inferred from homology"/>
<feature type="compositionally biased region" description="Polar residues" evidence="8">
    <location>
        <begin position="236"/>
        <end position="245"/>
    </location>
</feature>
<evidence type="ECO:0000313" key="11">
    <source>
        <dbReference type="Proteomes" id="UP000823388"/>
    </source>
</evidence>
<evidence type="ECO:0000256" key="3">
    <source>
        <dbReference type="ARBA" id="ARBA00011738"/>
    </source>
</evidence>
<evidence type="ECO:0000256" key="2">
    <source>
        <dbReference type="ARBA" id="ARBA00005510"/>
    </source>
</evidence>
<dbReference type="OrthoDB" id="1839773at2759"/>
<dbReference type="SUPFAM" id="SSF47459">
    <property type="entry name" value="HLH, helix-loop-helix DNA-binding domain"/>
    <property type="match status" value="1"/>
</dbReference>
<feature type="domain" description="BHLH" evidence="9">
    <location>
        <begin position="236"/>
        <end position="285"/>
    </location>
</feature>
<comment type="subcellular location">
    <subcellularLocation>
        <location evidence="1">Nucleus</location>
    </subcellularLocation>
</comment>
<feature type="region of interest" description="Disordered" evidence="8">
    <location>
        <begin position="301"/>
        <end position="339"/>
    </location>
</feature>
<reference evidence="10" key="1">
    <citation type="submission" date="2020-05" db="EMBL/GenBank/DDBJ databases">
        <title>WGS assembly of Panicum virgatum.</title>
        <authorList>
            <person name="Lovell J.T."/>
            <person name="Jenkins J."/>
            <person name="Shu S."/>
            <person name="Juenger T.E."/>
            <person name="Schmutz J."/>
        </authorList>
    </citation>
    <scope>NUCLEOTIDE SEQUENCE</scope>
    <source>
        <strain evidence="10">AP13</strain>
    </source>
</reference>
<dbReference type="InterPro" id="IPR036638">
    <property type="entry name" value="HLH_DNA-bd_sf"/>
</dbReference>
<evidence type="ECO:0000256" key="1">
    <source>
        <dbReference type="ARBA" id="ARBA00004123"/>
    </source>
</evidence>
<dbReference type="PANTHER" id="PTHR16223:SF136">
    <property type="entry name" value="TRANSCRIPTION FACTOR BHLH133-RELATED"/>
    <property type="match status" value="1"/>
</dbReference>
<dbReference type="CDD" id="cd11393">
    <property type="entry name" value="bHLH_AtbHLH_like"/>
    <property type="match status" value="1"/>
</dbReference>
<name>A0A8T0XEJ5_PANVG</name>
<evidence type="ECO:0000256" key="6">
    <source>
        <dbReference type="ARBA" id="ARBA00023163"/>
    </source>
</evidence>
<gene>
    <name evidence="10" type="ORF">PVAP13_1KG172500</name>
</gene>
<sequence>MDRGLLHKSSPLVGEMGEAGHGWWSVNNLRPPFEQQHHPSLFMPSTTTTAAAAAAAAAAPSSSSPLHSFSSLLLSNHYPLPTTSTSPWQQHDTSSTTTSHGQHQGLTGQQDSWSQQLVQGGLATIGEERYKEGQMLFPTTICSEAAGGSGSYLYSAAATASHGSSTSEEIQLPWGSSVHQHHKALQQKASSPRSSSITSTTSLGSNMLEFSNNSSSSPRECISTASGSAFKKVRTQEPSQAQSTVKVRKEKLGDRITALHQLVSPFGKTDTASVLLEAIGYIRFLHSQIEALSSPYVGGGSNGGGGGSISSSSSGSKQQLHEASVHGERHSIFPEDPGQLLHDSALKKRGQPEPVLLDHNGSCEEGKDLRSRGLCLVPVSCMLDVGVDVVASPADYWAAAVPAFGMGFGG</sequence>
<dbReference type="AlphaFoldDB" id="A0A8T0XEJ5"/>
<evidence type="ECO:0000259" key="9">
    <source>
        <dbReference type="PROSITE" id="PS50888"/>
    </source>
</evidence>
<keyword evidence="5" id="KW-0238">DNA-binding</keyword>
<evidence type="ECO:0000256" key="7">
    <source>
        <dbReference type="ARBA" id="ARBA00023242"/>
    </source>
</evidence>
<keyword evidence="7" id="KW-0539">Nucleus</keyword>
<comment type="caution">
    <text evidence="10">The sequence shown here is derived from an EMBL/GenBank/DDBJ whole genome shotgun (WGS) entry which is preliminary data.</text>
</comment>
<feature type="compositionally biased region" description="Basic and acidic residues" evidence="8">
    <location>
        <begin position="319"/>
        <end position="333"/>
    </location>
</feature>
<dbReference type="Proteomes" id="UP000823388">
    <property type="component" value="Chromosome 1K"/>
</dbReference>
<evidence type="ECO:0000256" key="8">
    <source>
        <dbReference type="SAM" id="MobiDB-lite"/>
    </source>
</evidence>
<dbReference type="InterPro" id="IPR011598">
    <property type="entry name" value="bHLH_dom"/>
</dbReference>
<dbReference type="EMBL" id="CM029037">
    <property type="protein sequence ID" value="KAG2657775.1"/>
    <property type="molecule type" value="Genomic_DNA"/>
</dbReference>